<name>A0A9J7BKD1_9BACT</name>
<dbReference type="RefSeq" id="WP_390905512.1">
    <property type="nucleotide sequence ID" value="NZ_CP093313.1"/>
</dbReference>
<dbReference type="AlphaFoldDB" id="A0A9J7BKD1"/>
<protein>
    <submittedName>
        <fullName evidence="1">Uncharacterized protein</fullName>
    </submittedName>
</protein>
<evidence type="ECO:0000313" key="2">
    <source>
        <dbReference type="Proteomes" id="UP001059380"/>
    </source>
</evidence>
<dbReference type="Proteomes" id="UP001059380">
    <property type="component" value="Chromosome"/>
</dbReference>
<evidence type="ECO:0000313" key="1">
    <source>
        <dbReference type="EMBL" id="UWZ83119.1"/>
    </source>
</evidence>
<accession>A0A9J7BKD1</accession>
<proteinExistence type="predicted"/>
<gene>
    <name evidence="1" type="ORF">MOP44_21425</name>
</gene>
<sequence length="80" mass="8997">MASTGFTEVETCSIDHTGQFPSRESYWDAFDARQGSTFEYLSLLTSEQRIQLKESLLSSLPTEGPVTLKLRALAVRGRRQ</sequence>
<dbReference type="KEGG" id="orp:MOP44_21425"/>
<keyword evidence="2" id="KW-1185">Reference proteome</keyword>
<dbReference type="EMBL" id="CP093313">
    <property type="protein sequence ID" value="UWZ83119.1"/>
    <property type="molecule type" value="Genomic_DNA"/>
</dbReference>
<reference evidence="1" key="1">
    <citation type="submission" date="2021-04" db="EMBL/GenBank/DDBJ databases">
        <title>Phylogenetic analysis of Acidobacteriaceae.</title>
        <authorList>
            <person name="Qiu L."/>
            <person name="Zhang Q."/>
        </authorList>
    </citation>
    <scope>NUCLEOTIDE SEQUENCE</scope>
    <source>
        <strain evidence="1">DSM 25168</strain>
    </source>
</reference>
<organism evidence="1 2">
    <name type="scientific">Occallatibacter riparius</name>
    <dbReference type="NCBI Taxonomy" id="1002689"/>
    <lineage>
        <taxon>Bacteria</taxon>
        <taxon>Pseudomonadati</taxon>
        <taxon>Acidobacteriota</taxon>
        <taxon>Terriglobia</taxon>
        <taxon>Terriglobales</taxon>
        <taxon>Acidobacteriaceae</taxon>
        <taxon>Occallatibacter</taxon>
    </lineage>
</organism>